<organism evidence="3 4">
    <name type="scientific">Strongylus vulgaris</name>
    <name type="common">Blood worm</name>
    <dbReference type="NCBI Taxonomy" id="40348"/>
    <lineage>
        <taxon>Eukaryota</taxon>
        <taxon>Metazoa</taxon>
        <taxon>Ecdysozoa</taxon>
        <taxon>Nematoda</taxon>
        <taxon>Chromadorea</taxon>
        <taxon>Rhabditida</taxon>
        <taxon>Rhabditina</taxon>
        <taxon>Rhabditomorpha</taxon>
        <taxon>Strongyloidea</taxon>
        <taxon>Strongylidae</taxon>
        <taxon>Strongylus</taxon>
    </lineage>
</organism>
<keyword evidence="1" id="KW-0539">Nucleus</keyword>
<dbReference type="PANTHER" id="PTHR12730">
    <property type="entry name" value="HSDA/SDA1-RELATED"/>
    <property type="match status" value="1"/>
</dbReference>
<keyword evidence="1" id="KW-0653">Protein transport</keyword>
<keyword evidence="1" id="KW-0690">Ribosome biogenesis</keyword>
<comment type="similarity">
    <text evidence="1">Belongs to the SDA1 family.</text>
</comment>
<evidence type="ECO:0000256" key="1">
    <source>
        <dbReference type="RuleBase" id="RU365057"/>
    </source>
</evidence>
<dbReference type="EMBL" id="UYYB01023062">
    <property type="protein sequence ID" value="VDM71994.1"/>
    <property type="molecule type" value="Genomic_DNA"/>
</dbReference>
<dbReference type="GO" id="GO:0005730">
    <property type="term" value="C:nucleolus"/>
    <property type="evidence" value="ECO:0007669"/>
    <property type="project" value="UniProtKB-SubCell"/>
</dbReference>
<protein>
    <recommendedName>
        <fullName evidence="1">Protein SDA1</fullName>
    </recommendedName>
</protein>
<accession>A0A3P7J239</accession>
<comment type="function">
    <text evidence="1">Required for 60S pre-ribosomal subunits export to the cytoplasm.</text>
</comment>
<dbReference type="OrthoDB" id="2196187at2759"/>
<dbReference type="Pfam" id="PF08158">
    <property type="entry name" value="SDA1_HEAT"/>
    <property type="match status" value="1"/>
</dbReference>
<dbReference type="GO" id="GO:0042273">
    <property type="term" value="P:ribosomal large subunit biogenesis"/>
    <property type="evidence" value="ECO:0007669"/>
    <property type="project" value="UniProtKB-UniRule"/>
</dbReference>
<keyword evidence="1" id="KW-0813">Transport</keyword>
<feature type="domain" description="SDA1 N-terminal" evidence="2">
    <location>
        <begin position="84"/>
        <end position="167"/>
    </location>
</feature>
<evidence type="ECO:0000313" key="4">
    <source>
        <dbReference type="Proteomes" id="UP000270094"/>
    </source>
</evidence>
<dbReference type="Proteomes" id="UP000270094">
    <property type="component" value="Unassembled WGS sequence"/>
</dbReference>
<keyword evidence="4" id="KW-1185">Reference proteome</keyword>
<comment type="subcellular location">
    <subcellularLocation>
        <location evidence="1">Nucleus</location>
        <location evidence="1">Nucleolus</location>
    </subcellularLocation>
</comment>
<reference evidence="3 4" key="1">
    <citation type="submission" date="2018-11" db="EMBL/GenBank/DDBJ databases">
        <authorList>
            <consortium name="Pathogen Informatics"/>
        </authorList>
    </citation>
    <scope>NUCLEOTIDE SEQUENCE [LARGE SCALE GENOMIC DNA]</scope>
</reference>
<evidence type="ECO:0000313" key="3">
    <source>
        <dbReference type="EMBL" id="VDM71994.1"/>
    </source>
</evidence>
<dbReference type="InterPro" id="IPR027312">
    <property type="entry name" value="Sda1"/>
</dbReference>
<gene>
    <name evidence="3" type="ORF">SVUK_LOCUS6992</name>
</gene>
<evidence type="ECO:0000259" key="2">
    <source>
        <dbReference type="Pfam" id="PF08158"/>
    </source>
</evidence>
<proteinExistence type="inferred from homology"/>
<dbReference type="AlphaFoldDB" id="A0A3P7J239"/>
<dbReference type="InterPro" id="IPR012977">
    <property type="entry name" value="SDA1_N"/>
</dbReference>
<dbReference type="PANTHER" id="PTHR12730:SF0">
    <property type="entry name" value="PROTEIN SDA1 HOMOLOG"/>
    <property type="match status" value="1"/>
</dbReference>
<dbReference type="GO" id="GO:0000055">
    <property type="term" value="P:ribosomal large subunit export from nucleus"/>
    <property type="evidence" value="ECO:0007669"/>
    <property type="project" value="UniProtKB-UniRule"/>
</dbReference>
<name>A0A3P7J239_STRVU</name>
<dbReference type="GO" id="GO:0015031">
    <property type="term" value="P:protein transport"/>
    <property type="evidence" value="ECO:0007669"/>
    <property type="project" value="UniProtKB-KW"/>
</dbReference>
<sequence>MAAAAVAAPARSSRYTMSEKNLGLMMEIIRKDPESYKEEFLEQFDHYVHTMKLLHLQPQQHRMELQPLLESITFLSGLAKHYPAQKVGMMFQVRMSFCKALVLLRNQNLVDPMEFLDIFFELVKIEDKQLRKFVLASISSLLRRFYTQKKNVKLLGKIQNFCFAKMKVCQYFLLVSL</sequence>